<dbReference type="STRING" id="1576369.SAMN05421753_104187"/>
<accession>A0A1I3EEJ8</accession>
<proteinExistence type="predicted"/>
<dbReference type="Proteomes" id="UP000199518">
    <property type="component" value="Unassembled WGS sequence"/>
</dbReference>
<evidence type="ECO:0000313" key="1">
    <source>
        <dbReference type="EMBL" id="SFH97326.1"/>
    </source>
</evidence>
<dbReference type="EMBL" id="FOQD01000004">
    <property type="protein sequence ID" value="SFH97326.1"/>
    <property type="molecule type" value="Genomic_DNA"/>
</dbReference>
<organism evidence="1 2">
    <name type="scientific">Planctomicrobium piriforme</name>
    <dbReference type="NCBI Taxonomy" id="1576369"/>
    <lineage>
        <taxon>Bacteria</taxon>
        <taxon>Pseudomonadati</taxon>
        <taxon>Planctomycetota</taxon>
        <taxon>Planctomycetia</taxon>
        <taxon>Planctomycetales</taxon>
        <taxon>Planctomycetaceae</taxon>
        <taxon>Planctomicrobium</taxon>
    </lineage>
</organism>
<protein>
    <submittedName>
        <fullName evidence="1">Uncharacterized protein</fullName>
    </submittedName>
</protein>
<gene>
    <name evidence="1" type="ORF">SAMN05421753_104187</name>
</gene>
<dbReference type="AlphaFoldDB" id="A0A1I3EEJ8"/>
<name>A0A1I3EEJ8_9PLAN</name>
<dbReference type="RefSeq" id="WP_092048567.1">
    <property type="nucleotide sequence ID" value="NZ_FOQD01000004.1"/>
</dbReference>
<reference evidence="2" key="1">
    <citation type="submission" date="2016-10" db="EMBL/GenBank/DDBJ databases">
        <authorList>
            <person name="Varghese N."/>
            <person name="Submissions S."/>
        </authorList>
    </citation>
    <scope>NUCLEOTIDE SEQUENCE [LARGE SCALE GENOMIC DNA]</scope>
    <source>
        <strain evidence="2">DSM 26348</strain>
    </source>
</reference>
<sequence>MFQEALDRLIAKYKDALSDGSVSLWEIVGLVQAAVIELVGVAQKLPHTGPEKKQIVLLALEQFIDAVIVPYDLPYVPNFIEPAVDGAIKKSLLSLASTLIDRAVESFKQVDWSVW</sequence>
<evidence type="ECO:0000313" key="2">
    <source>
        <dbReference type="Proteomes" id="UP000199518"/>
    </source>
</evidence>
<keyword evidence="2" id="KW-1185">Reference proteome</keyword>